<comment type="caution">
    <text evidence="1">The sequence shown here is derived from an EMBL/GenBank/DDBJ whole genome shotgun (WGS) entry which is preliminary data.</text>
</comment>
<dbReference type="EMBL" id="DSBX01000182">
    <property type="protein sequence ID" value="HDQ99568.1"/>
    <property type="molecule type" value="Genomic_DNA"/>
</dbReference>
<gene>
    <name evidence="1" type="ORF">ENN51_04700</name>
</gene>
<dbReference type="AlphaFoldDB" id="A0A7V0T608"/>
<organism evidence="1">
    <name type="scientific">candidate division WOR-3 bacterium</name>
    <dbReference type="NCBI Taxonomy" id="2052148"/>
    <lineage>
        <taxon>Bacteria</taxon>
        <taxon>Bacteria division WOR-3</taxon>
    </lineage>
</organism>
<accession>A0A7V0T608</accession>
<dbReference type="Proteomes" id="UP000885672">
    <property type="component" value="Unassembled WGS sequence"/>
</dbReference>
<evidence type="ECO:0000313" key="1">
    <source>
        <dbReference type="EMBL" id="HDQ99568.1"/>
    </source>
</evidence>
<reference evidence="1" key="1">
    <citation type="journal article" date="2020" name="mSystems">
        <title>Genome- and Community-Level Interaction Insights into Carbon Utilization and Element Cycling Functions of Hydrothermarchaeota in Hydrothermal Sediment.</title>
        <authorList>
            <person name="Zhou Z."/>
            <person name="Liu Y."/>
            <person name="Xu W."/>
            <person name="Pan J."/>
            <person name="Luo Z.H."/>
            <person name="Li M."/>
        </authorList>
    </citation>
    <scope>NUCLEOTIDE SEQUENCE [LARGE SCALE GENOMIC DNA]</scope>
    <source>
        <strain evidence="1">SpSt-1182</strain>
    </source>
</reference>
<name>A0A7V0T608_UNCW3</name>
<proteinExistence type="predicted"/>
<sequence>MRVACTFRVNNTPFANETSNYQWAWRVYAQPKPSITDLGNVWYYQALGLHKYNRAPGWPYSSYVARVF</sequence>
<protein>
    <submittedName>
        <fullName evidence="1">Uncharacterized protein</fullName>
    </submittedName>
</protein>